<dbReference type="InterPro" id="IPR012296">
    <property type="entry name" value="Nuclease_put_TT1808"/>
</dbReference>
<dbReference type="SUPFAM" id="SSF52980">
    <property type="entry name" value="Restriction endonuclease-like"/>
    <property type="match status" value="1"/>
</dbReference>
<keyword evidence="3" id="KW-0378">Hydrolase</keyword>
<evidence type="ECO:0000256" key="1">
    <source>
        <dbReference type="SAM" id="MobiDB-lite"/>
    </source>
</evidence>
<accession>A0ABR8ECU2</accession>
<dbReference type="RefSeq" id="WP_082348899.1">
    <property type="nucleotide sequence ID" value="NZ_JACJSK010000011.1"/>
</dbReference>
<feature type="region of interest" description="Disordered" evidence="1">
    <location>
        <begin position="30"/>
        <end position="49"/>
    </location>
</feature>
<dbReference type="GO" id="GO:0004519">
    <property type="term" value="F:endonuclease activity"/>
    <property type="evidence" value="ECO:0007669"/>
    <property type="project" value="UniProtKB-KW"/>
</dbReference>
<dbReference type="EMBL" id="JACJSK010000011">
    <property type="protein sequence ID" value="MBD2544207.1"/>
    <property type="molecule type" value="Genomic_DNA"/>
</dbReference>
<dbReference type="InterPro" id="IPR011335">
    <property type="entry name" value="Restrct_endonuc-II-like"/>
</dbReference>
<feature type="domain" description="Putative restriction endonuclease" evidence="2">
    <location>
        <begin position="46"/>
        <end position="201"/>
    </location>
</feature>
<dbReference type="PANTHER" id="PTHR33352:SF3">
    <property type="entry name" value="SLR1612 PROTEIN"/>
    <property type="match status" value="1"/>
</dbReference>
<dbReference type="InterPro" id="IPR008538">
    <property type="entry name" value="Uma2"/>
</dbReference>
<dbReference type="Pfam" id="PF05685">
    <property type="entry name" value="Uma2"/>
    <property type="match status" value="1"/>
</dbReference>
<dbReference type="CDD" id="cd06260">
    <property type="entry name" value="DUF820-like"/>
    <property type="match status" value="1"/>
</dbReference>
<organism evidence="3 4">
    <name type="scientific">Planktothricoides raciborskii FACHB-1370</name>
    <dbReference type="NCBI Taxonomy" id="2949576"/>
    <lineage>
        <taxon>Bacteria</taxon>
        <taxon>Bacillati</taxon>
        <taxon>Cyanobacteriota</taxon>
        <taxon>Cyanophyceae</taxon>
        <taxon>Oscillatoriophycideae</taxon>
        <taxon>Oscillatoriales</taxon>
        <taxon>Oscillatoriaceae</taxon>
        <taxon>Planktothricoides</taxon>
    </lineage>
</organism>
<protein>
    <submittedName>
        <fullName evidence="3">Uma2 family endonuclease</fullName>
    </submittedName>
</protein>
<evidence type="ECO:0000259" key="2">
    <source>
        <dbReference type="Pfam" id="PF05685"/>
    </source>
</evidence>
<keyword evidence="3" id="KW-0540">Nuclease</keyword>
<sequence length="316" mass="36472">MPVELTLEQQESQTVQTAEVHNVEVQNAEVQNAEDHNAESEEWTPTPPPTDLIFDDGEPLESNRHRIAMNALIEAVTLAYEGREDYFAGGNMFIYYSSKQARNRDFKGPDVFITLNVDGTKERQGWVVWEEEGRYPDVIIELMSPSTAAEDLGNKKKLYEQTFKTGHYFVYDPFAPESLQGWKLGENFRYEAIAPDDRGWLWCSSLGLWLGHWSGTILRETATWLRFYDEAGNLVKLSFELAQQEREIAQQEREIAQQEKDRADRAESDLQQEQLEKQQEKERADRAEAALAAEREQKQKLRDRLQALGIDPDQLV</sequence>
<feature type="region of interest" description="Disordered" evidence="1">
    <location>
        <begin position="255"/>
        <end position="293"/>
    </location>
</feature>
<dbReference type="Proteomes" id="UP000641954">
    <property type="component" value="Unassembled WGS sequence"/>
</dbReference>
<evidence type="ECO:0000313" key="4">
    <source>
        <dbReference type="Proteomes" id="UP000641954"/>
    </source>
</evidence>
<comment type="caution">
    <text evidence="3">The sequence shown here is derived from an EMBL/GenBank/DDBJ whole genome shotgun (WGS) entry which is preliminary data.</text>
</comment>
<keyword evidence="4" id="KW-1185">Reference proteome</keyword>
<keyword evidence="3" id="KW-0255">Endonuclease</keyword>
<proteinExistence type="predicted"/>
<dbReference type="Gene3D" id="3.90.1570.10">
    <property type="entry name" value="tt1808, chain A"/>
    <property type="match status" value="1"/>
</dbReference>
<gene>
    <name evidence="3" type="ORF">H6G72_10175</name>
</gene>
<evidence type="ECO:0000313" key="3">
    <source>
        <dbReference type="EMBL" id="MBD2544207.1"/>
    </source>
</evidence>
<dbReference type="PANTHER" id="PTHR33352">
    <property type="entry name" value="SLR1095 PROTEIN"/>
    <property type="match status" value="1"/>
</dbReference>
<reference evidence="3 4" key="1">
    <citation type="journal article" date="2020" name="ISME J.">
        <title>Comparative genomics reveals insights into cyanobacterial evolution and habitat adaptation.</title>
        <authorList>
            <person name="Chen M.Y."/>
            <person name="Teng W.K."/>
            <person name="Zhao L."/>
            <person name="Hu C.X."/>
            <person name="Zhou Y.K."/>
            <person name="Han B.P."/>
            <person name="Song L.R."/>
            <person name="Shu W.S."/>
        </authorList>
    </citation>
    <scope>NUCLEOTIDE SEQUENCE [LARGE SCALE GENOMIC DNA]</scope>
    <source>
        <strain evidence="3 4">FACHB-1370</strain>
    </source>
</reference>
<name>A0ABR8ECU2_9CYAN</name>